<protein>
    <submittedName>
        <fullName evidence="2">Uncharacterized protein</fullName>
    </submittedName>
</protein>
<keyword evidence="3" id="KW-1185">Reference proteome</keyword>
<dbReference type="InterPro" id="IPR025238">
    <property type="entry name" value="DUF4184"/>
</dbReference>
<feature type="transmembrane region" description="Helical" evidence="1">
    <location>
        <begin position="130"/>
        <end position="150"/>
    </location>
</feature>
<evidence type="ECO:0000313" key="2">
    <source>
        <dbReference type="EMBL" id="SFR16046.1"/>
    </source>
</evidence>
<evidence type="ECO:0000313" key="3">
    <source>
        <dbReference type="Proteomes" id="UP000198583"/>
    </source>
</evidence>
<reference evidence="3" key="1">
    <citation type="submission" date="2016-10" db="EMBL/GenBank/DDBJ databases">
        <authorList>
            <person name="Varghese N."/>
            <person name="Submissions S."/>
        </authorList>
    </citation>
    <scope>NUCLEOTIDE SEQUENCE [LARGE SCALE GENOMIC DNA]</scope>
    <source>
        <strain evidence="3">DSM 44232</strain>
    </source>
</reference>
<sequence length="241" mass="26284">MPFTLAHPAAVLPLRRHLWFPGLVAGAVAPDLGYYLPIVPTHGVLGGSLAAVALLLAGRLMLPSLMALAPAFVRERVSRPGDLRQPFVRALSIVVGVLTHLLWDAFTQTDGWFVQRWAWLDVSVVGPHRLYNVIGYMSSFGGMAVLAWMATRGLRTSGPNGLAGCSKGHDWPSRTGNSRYRIWVLIGAVAAMGAIWSLSDPVSQVSLYDWVRRLLLGVIQGICVAAVAHAVLWRFNQSRRD</sequence>
<keyword evidence="1" id="KW-1133">Transmembrane helix</keyword>
<proteinExistence type="predicted"/>
<dbReference type="STRING" id="84724.SAMN04488564_104291"/>
<organism evidence="2 3">
    <name type="scientific">Lentzea waywayandensis</name>
    <dbReference type="NCBI Taxonomy" id="84724"/>
    <lineage>
        <taxon>Bacteria</taxon>
        <taxon>Bacillati</taxon>
        <taxon>Actinomycetota</taxon>
        <taxon>Actinomycetes</taxon>
        <taxon>Pseudonocardiales</taxon>
        <taxon>Pseudonocardiaceae</taxon>
        <taxon>Lentzea</taxon>
    </lineage>
</organism>
<keyword evidence="1" id="KW-0472">Membrane</keyword>
<dbReference type="RefSeq" id="WP_093594511.1">
    <property type="nucleotide sequence ID" value="NZ_FOYL01000004.1"/>
</dbReference>
<dbReference type="OrthoDB" id="8481923at2"/>
<keyword evidence="1" id="KW-0812">Transmembrane</keyword>
<gene>
    <name evidence="2" type="ORF">SAMN04488564_104291</name>
</gene>
<feature type="transmembrane region" description="Helical" evidence="1">
    <location>
        <begin position="180"/>
        <end position="198"/>
    </location>
</feature>
<accession>A0A1I6EE58</accession>
<dbReference type="AlphaFoldDB" id="A0A1I6EE58"/>
<dbReference type="EMBL" id="FOYL01000004">
    <property type="protein sequence ID" value="SFR16046.1"/>
    <property type="molecule type" value="Genomic_DNA"/>
</dbReference>
<feature type="transmembrane region" description="Helical" evidence="1">
    <location>
        <begin position="50"/>
        <end position="74"/>
    </location>
</feature>
<feature type="transmembrane region" description="Helical" evidence="1">
    <location>
        <begin position="86"/>
        <end position="103"/>
    </location>
</feature>
<evidence type="ECO:0000256" key="1">
    <source>
        <dbReference type="SAM" id="Phobius"/>
    </source>
</evidence>
<feature type="transmembrane region" description="Helical" evidence="1">
    <location>
        <begin position="210"/>
        <end position="233"/>
    </location>
</feature>
<name>A0A1I6EE58_9PSEU</name>
<dbReference type="Pfam" id="PF13803">
    <property type="entry name" value="DUF4184"/>
    <property type="match status" value="1"/>
</dbReference>
<dbReference type="Proteomes" id="UP000198583">
    <property type="component" value="Unassembled WGS sequence"/>
</dbReference>